<evidence type="ECO:0000313" key="1">
    <source>
        <dbReference type="EMBL" id="MBW88534.1"/>
    </source>
</evidence>
<organism evidence="1">
    <name type="scientific">Rhizophora mucronata</name>
    <name type="common">Asiatic mangrove</name>
    <dbReference type="NCBI Taxonomy" id="61149"/>
    <lineage>
        <taxon>Eukaryota</taxon>
        <taxon>Viridiplantae</taxon>
        <taxon>Streptophyta</taxon>
        <taxon>Embryophyta</taxon>
        <taxon>Tracheophyta</taxon>
        <taxon>Spermatophyta</taxon>
        <taxon>Magnoliopsida</taxon>
        <taxon>eudicotyledons</taxon>
        <taxon>Gunneridae</taxon>
        <taxon>Pentapetalae</taxon>
        <taxon>rosids</taxon>
        <taxon>fabids</taxon>
        <taxon>Malpighiales</taxon>
        <taxon>Rhizophoraceae</taxon>
        <taxon>Rhizophora</taxon>
    </lineage>
</organism>
<sequence>MKGWIGFLEVRNFVLCRVFKNFCWKTCPFLARFYGDIFETCIFAIEAETSADVLLGAIGADF</sequence>
<protein>
    <submittedName>
        <fullName evidence="1">Uncharacterized protein</fullName>
    </submittedName>
</protein>
<dbReference type="AlphaFoldDB" id="A0A2P2J4Y3"/>
<reference evidence="1" key="1">
    <citation type="submission" date="2018-02" db="EMBL/GenBank/DDBJ databases">
        <title>Rhizophora mucronata_Transcriptome.</title>
        <authorList>
            <person name="Meera S.P."/>
            <person name="Sreeshan A."/>
            <person name="Augustine A."/>
        </authorList>
    </citation>
    <scope>NUCLEOTIDE SEQUENCE</scope>
    <source>
        <tissue evidence="1">Leaf</tissue>
    </source>
</reference>
<accession>A0A2P2J4Y3</accession>
<name>A0A2P2J4Y3_RHIMU</name>
<dbReference type="EMBL" id="GGEC01008051">
    <property type="protein sequence ID" value="MBW88534.1"/>
    <property type="molecule type" value="Transcribed_RNA"/>
</dbReference>
<proteinExistence type="predicted"/>